<reference evidence="5" key="1">
    <citation type="submission" date="2016-10" db="EMBL/GenBank/DDBJ databases">
        <authorList>
            <person name="Benchimol M."/>
            <person name="Almeida L.G."/>
            <person name="Vasconcelos A.T."/>
            <person name="Perreira-Neves A."/>
            <person name="Rosa I.A."/>
            <person name="Tasca T."/>
            <person name="Bogo M.R."/>
            <person name="de Souza W."/>
        </authorList>
    </citation>
    <scope>NUCLEOTIDE SEQUENCE [LARGE SCALE GENOMIC DNA]</scope>
    <source>
        <strain evidence="5">K</strain>
    </source>
</reference>
<evidence type="ECO:0000256" key="2">
    <source>
        <dbReference type="ARBA" id="ARBA00022490"/>
    </source>
</evidence>
<feature type="domain" description="BAR" evidence="4">
    <location>
        <begin position="15"/>
        <end position="228"/>
    </location>
</feature>
<name>A0A1J4JRQ2_9EUKA</name>
<dbReference type="InterPro" id="IPR004148">
    <property type="entry name" value="BAR_dom"/>
</dbReference>
<dbReference type="PANTHER" id="PTHR47174:SF3">
    <property type="entry name" value="BRIDGING INTEGRATOR 3"/>
    <property type="match status" value="1"/>
</dbReference>
<dbReference type="AlphaFoldDB" id="A0A1J4JRQ2"/>
<dbReference type="SUPFAM" id="SSF103657">
    <property type="entry name" value="BAR/IMD domain-like"/>
    <property type="match status" value="1"/>
</dbReference>
<dbReference type="PANTHER" id="PTHR47174">
    <property type="entry name" value="BRIDGING INTEGRATOR 3"/>
    <property type="match status" value="1"/>
</dbReference>
<dbReference type="InterPro" id="IPR027267">
    <property type="entry name" value="AH/BAR_dom_sf"/>
</dbReference>
<keyword evidence="3" id="KW-0206">Cytoskeleton</keyword>
<keyword evidence="6" id="KW-1185">Reference proteome</keyword>
<dbReference type="VEuPathDB" id="TrichDB:TRFO_31745"/>
<dbReference type="GO" id="GO:0051666">
    <property type="term" value="P:actin cortical patch localization"/>
    <property type="evidence" value="ECO:0007669"/>
    <property type="project" value="InterPro"/>
</dbReference>
<evidence type="ECO:0000259" key="4">
    <source>
        <dbReference type="Pfam" id="PF03114"/>
    </source>
</evidence>
<dbReference type="RefSeq" id="XP_068354562.1">
    <property type="nucleotide sequence ID" value="XM_068508108.1"/>
</dbReference>
<proteinExistence type="predicted"/>
<evidence type="ECO:0000256" key="1">
    <source>
        <dbReference type="ARBA" id="ARBA00004245"/>
    </source>
</evidence>
<accession>A0A1J4JRQ2</accession>
<evidence type="ECO:0000256" key="3">
    <source>
        <dbReference type="ARBA" id="ARBA00023212"/>
    </source>
</evidence>
<keyword evidence="2" id="KW-0963">Cytoplasm</keyword>
<dbReference type="CDD" id="cd07307">
    <property type="entry name" value="BAR"/>
    <property type="match status" value="1"/>
</dbReference>
<dbReference type="InterPro" id="IPR046982">
    <property type="entry name" value="BIN3/RVS161-like"/>
</dbReference>
<organism evidence="5 6">
    <name type="scientific">Tritrichomonas foetus</name>
    <dbReference type="NCBI Taxonomy" id="1144522"/>
    <lineage>
        <taxon>Eukaryota</taxon>
        <taxon>Metamonada</taxon>
        <taxon>Parabasalia</taxon>
        <taxon>Tritrichomonadida</taxon>
        <taxon>Tritrichomonadidae</taxon>
        <taxon>Tritrichomonas</taxon>
    </lineage>
</organism>
<comment type="subcellular location">
    <subcellularLocation>
        <location evidence="1">Cytoplasm</location>
        <location evidence="1">Cytoskeleton</location>
    </subcellularLocation>
</comment>
<dbReference type="GO" id="GO:0015629">
    <property type="term" value="C:actin cytoskeleton"/>
    <property type="evidence" value="ECO:0007669"/>
    <property type="project" value="TreeGrafter"/>
</dbReference>
<evidence type="ECO:0000313" key="5">
    <source>
        <dbReference type="EMBL" id="OHT01426.1"/>
    </source>
</evidence>
<sequence length="242" mass="27880">MTSLLNKGKEYTKMAFQYIKEKTGTTAHEVDPEYQTACEQFEIMKARVAKFIVDVNEILNIIPCICSAGLNFSSSLLSADQKSGGNCSELSNSFDIFFKKMDMLVKDKLLSISRPAVIDILKSMKSRFNELEVLRDERRKTQLLCDSIRDDLETISKSGTPEKVAKTRIEYEGKLRILEQQTNLFKVEMAKLWEQRFNLIEVPLQQLVGIVFLFCQDSFEHLQELQKVVTQEELTRQYPPSD</sequence>
<dbReference type="GO" id="GO:0005737">
    <property type="term" value="C:cytoplasm"/>
    <property type="evidence" value="ECO:0007669"/>
    <property type="project" value="InterPro"/>
</dbReference>
<evidence type="ECO:0000313" key="6">
    <source>
        <dbReference type="Proteomes" id="UP000179807"/>
    </source>
</evidence>
<dbReference type="GeneID" id="94842812"/>
<comment type="caution">
    <text evidence="5">The sequence shown here is derived from an EMBL/GenBank/DDBJ whole genome shotgun (WGS) entry which is preliminary data.</text>
</comment>
<gene>
    <name evidence="5" type="ORF">TRFO_31745</name>
</gene>
<protein>
    <recommendedName>
        <fullName evidence="4">BAR domain-containing protein</fullName>
    </recommendedName>
</protein>
<dbReference type="OrthoDB" id="10551281at2759"/>
<dbReference type="Pfam" id="PF03114">
    <property type="entry name" value="BAR"/>
    <property type="match status" value="1"/>
</dbReference>
<dbReference type="EMBL" id="MLAK01000912">
    <property type="protein sequence ID" value="OHT01426.1"/>
    <property type="molecule type" value="Genomic_DNA"/>
</dbReference>
<dbReference type="GO" id="GO:0006897">
    <property type="term" value="P:endocytosis"/>
    <property type="evidence" value="ECO:0007669"/>
    <property type="project" value="InterPro"/>
</dbReference>
<dbReference type="Gene3D" id="1.20.1270.60">
    <property type="entry name" value="Arfaptin homology (AH) domain/BAR domain"/>
    <property type="match status" value="1"/>
</dbReference>
<dbReference type="Proteomes" id="UP000179807">
    <property type="component" value="Unassembled WGS sequence"/>
</dbReference>